<sequence>YAPLSEASTSDWLSEDNMEVNRSSSFSGYRTRSSFATSGYRSSTGSSAARHTRHRIPSNKTYWSDDPDYESQF</sequence>
<dbReference type="EMBL" id="DS469763">
    <property type="protein sequence ID" value="EDO33666.1"/>
    <property type="molecule type" value="Genomic_DNA"/>
</dbReference>
<dbReference type="Proteomes" id="UP000001593">
    <property type="component" value="Unassembled WGS sequence"/>
</dbReference>
<feature type="compositionally biased region" description="Polar residues" evidence="1">
    <location>
        <begin position="35"/>
        <end position="49"/>
    </location>
</feature>
<evidence type="ECO:0000313" key="3">
    <source>
        <dbReference type="Proteomes" id="UP000001593"/>
    </source>
</evidence>
<organism evidence="2 3">
    <name type="scientific">Nematostella vectensis</name>
    <name type="common">Starlet sea anemone</name>
    <dbReference type="NCBI Taxonomy" id="45351"/>
    <lineage>
        <taxon>Eukaryota</taxon>
        <taxon>Metazoa</taxon>
        <taxon>Cnidaria</taxon>
        <taxon>Anthozoa</taxon>
        <taxon>Hexacorallia</taxon>
        <taxon>Actiniaria</taxon>
        <taxon>Edwardsiidae</taxon>
        <taxon>Nematostella</taxon>
    </lineage>
</organism>
<reference evidence="2 3" key="1">
    <citation type="journal article" date="2007" name="Science">
        <title>Sea anemone genome reveals ancestral eumetazoan gene repertoire and genomic organization.</title>
        <authorList>
            <person name="Putnam N.H."/>
            <person name="Srivastava M."/>
            <person name="Hellsten U."/>
            <person name="Dirks B."/>
            <person name="Chapman J."/>
            <person name="Salamov A."/>
            <person name="Terry A."/>
            <person name="Shapiro H."/>
            <person name="Lindquist E."/>
            <person name="Kapitonov V.V."/>
            <person name="Jurka J."/>
            <person name="Genikhovich G."/>
            <person name="Grigoriev I.V."/>
            <person name="Lucas S.M."/>
            <person name="Steele R.E."/>
            <person name="Finnerty J.R."/>
            <person name="Technau U."/>
            <person name="Martindale M.Q."/>
            <person name="Rokhsar D.S."/>
        </authorList>
    </citation>
    <scope>NUCLEOTIDE SEQUENCE [LARGE SCALE GENOMIC DNA]</scope>
    <source>
        <strain evidence="3">CH2 X CH6</strain>
    </source>
</reference>
<dbReference type="HOGENOM" id="CLU_2712051_0_0_1"/>
<dbReference type="InParanoid" id="A7SRI9"/>
<feature type="compositionally biased region" description="Low complexity" evidence="1">
    <location>
        <begin position="23"/>
        <end position="34"/>
    </location>
</feature>
<proteinExistence type="predicted"/>
<evidence type="ECO:0000256" key="1">
    <source>
        <dbReference type="SAM" id="MobiDB-lite"/>
    </source>
</evidence>
<feature type="region of interest" description="Disordered" evidence="1">
    <location>
        <begin position="23"/>
        <end position="73"/>
    </location>
</feature>
<evidence type="ECO:0000313" key="2">
    <source>
        <dbReference type="EMBL" id="EDO33666.1"/>
    </source>
</evidence>
<gene>
    <name evidence="2" type="ORF">NEMVEDRAFT_v1g233508</name>
</gene>
<keyword evidence="3" id="KW-1185">Reference proteome</keyword>
<feature type="non-terminal residue" evidence="2">
    <location>
        <position position="1"/>
    </location>
</feature>
<accession>A7SRI9</accession>
<name>A7SRI9_NEMVE</name>
<dbReference type="AlphaFoldDB" id="A7SRI9"/>
<protein>
    <submittedName>
        <fullName evidence="2">Uncharacterized protein</fullName>
    </submittedName>
</protein>